<feature type="region of interest" description="Disordered" evidence="1">
    <location>
        <begin position="468"/>
        <end position="499"/>
    </location>
</feature>
<accession>A0AAE0IA70</accession>
<keyword evidence="2" id="KW-0812">Transmembrane</keyword>
<gene>
    <name evidence="3" type="ORF">B0T19DRAFT_487681</name>
</gene>
<feature type="transmembrane region" description="Helical" evidence="2">
    <location>
        <begin position="441"/>
        <end position="462"/>
    </location>
</feature>
<sequence length="499" mass="56527">MDFDRTSLEWSQHDFENFGYGFDGKSTVVLKTRTAGQETQFEKKTLSNSADDWDAWLRDVASLISRKQTSGICVVMCDRVDPIFSGIQAPSRYLPMKEKESFAQLVQTFRLHPRITRTMLREICSFSVQYHSRDENTKEDMITYTARSSSALPDDVALSSTYFPEMDLSVAVMYGCNKRQKWQVARQLEACDLAYNHPILLPGLLFELDRYRLVQSVEELLDKSVLNTSSDREPSLEKDIANMTVFLELSYESREVEKEIQATKRQMVKMMNATREANQSTMSFRPPKPSDSNTVTVISPTEGGSAHRSGNMTDEARWIKAEQQIKTRLEDISYEFDNKLNDLQMIWKTVAQGENQMNLRLSQANMALSRDMKRDSSQMRSIALLTMVFLPVSTVAPPEYGNLVADIQTFSRSYWIPQSIFSTTFFNWDSPEGQPVISGHFWIFVAVAAGLTCIVVGAWAFATRLSNADGSGKGKRTKKKGSASDEENSVGVLDGDKRE</sequence>
<comment type="caution">
    <text evidence="3">The sequence shown here is derived from an EMBL/GenBank/DDBJ whole genome shotgun (WGS) entry which is preliminary data.</text>
</comment>
<reference evidence="3" key="2">
    <citation type="submission" date="2023-06" db="EMBL/GenBank/DDBJ databases">
        <authorList>
            <consortium name="Lawrence Berkeley National Laboratory"/>
            <person name="Haridas S."/>
            <person name="Hensen N."/>
            <person name="Bonometti L."/>
            <person name="Westerberg I."/>
            <person name="Brannstrom I.O."/>
            <person name="Guillou S."/>
            <person name="Cros-Aarteil S."/>
            <person name="Calhoun S."/>
            <person name="Kuo A."/>
            <person name="Mondo S."/>
            <person name="Pangilinan J."/>
            <person name="Riley R."/>
            <person name="Labutti K."/>
            <person name="Andreopoulos B."/>
            <person name="Lipzen A."/>
            <person name="Chen C."/>
            <person name="Yanf M."/>
            <person name="Daum C."/>
            <person name="Ng V."/>
            <person name="Clum A."/>
            <person name="Steindorff A."/>
            <person name="Ohm R."/>
            <person name="Martin F."/>
            <person name="Silar P."/>
            <person name="Natvig D."/>
            <person name="Lalanne C."/>
            <person name="Gautier V."/>
            <person name="Ament-Velasquez S.L."/>
            <person name="Kruys A."/>
            <person name="Hutchinson M.I."/>
            <person name="Powell A.J."/>
            <person name="Barry K."/>
            <person name="Miller A.N."/>
            <person name="Grigoriev I.V."/>
            <person name="Debuchy R."/>
            <person name="Gladieux P."/>
            <person name="Thoren M.H."/>
            <person name="Johannesson H."/>
        </authorList>
    </citation>
    <scope>NUCLEOTIDE SEQUENCE</scope>
    <source>
        <strain evidence="3">SMH4131-1</strain>
    </source>
</reference>
<dbReference type="EMBL" id="JAUEPO010000005">
    <property type="protein sequence ID" value="KAK3321326.1"/>
    <property type="molecule type" value="Genomic_DNA"/>
</dbReference>
<evidence type="ECO:0000256" key="2">
    <source>
        <dbReference type="SAM" id="Phobius"/>
    </source>
</evidence>
<reference evidence="3" key="1">
    <citation type="journal article" date="2023" name="Mol. Phylogenet. Evol.">
        <title>Genome-scale phylogeny and comparative genomics of the fungal order Sordariales.</title>
        <authorList>
            <person name="Hensen N."/>
            <person name="Bonometti L."/>
            <person name="Westerberg I."/>
            <person name="Brannstrom I.O."/>
            <person name="Guillou S."/>
            <person name="Cros-Aarteil S."/>
            <person name="Calhoun S."/>
            <person name="Haridas S."/>
            <person name="Kuo A."/>
            <person name="Mondo S."/>
            <person name="Pangilinan J."/>
            <person name="Riley R."/>
            <person name="LaButti K."/>
            <person name="Andreopoulos B."/>
            <person name="Lipzen A."/>
            <person name="Chen C."/>
            <person name="Yan M."/>
            <person name="Daum C."/>
            <person name="Ng V."/>
            <person name="Clum A."/>
            <person name="Steindorff A."/>
            <person name="Ohm R.A."/>
            <person name="Martin F."/>
            <person name="Silar P."/>
            <person name="Natvig D.O."/>
            <person name="Lalanne C."/>
            <person name="Gautier V."/>
            <person name="Ament-Velasquez S.L."/>
            <person name="Kruys A."/>
            <person name="Hutchinson M.I."/>
            <person name="Powell A.J."/>
            <person name="Barry K."/>
            <person name="Miller A.N."/>
            <person name="Grigoriev I.V."/>
            <person name="Debuchy R."/>
            <person name="Gladieux P."/>
            <person name="Hiltunen Thoren M."/>
            <person name="Johannesson H."/>
        </authorList>
    </citation>
    <scope>NUCLEOTIDE SEQUENCE</scope>
    <source>
        <strain evidence="3">SMH4131-1</strain>
    </source>
</reference>
<proteinExistence type="predicted"/>
<evidence type="ECO:0000256" key="1">
    <source>
        <dbReference type="SAM" id="MobiDB-lite"/>
    </source>
</evidence>
<name>A0AAE0IA70_9PEZI</name>
<keyword evidence="2" id="KW-1133">Transmembrane helix</keyword>
<organism evidence="3 4">
    <name type="scientific">Cercophora scortea</name>
    <dbReference type="NCBI Taxonomy" id="314031"/>
    <lineage>
        <taxon>Eukaryota</taxon>
        <taxon>Fungi</taxon>
        <taxon>Dikarya</taxon>
        <taxon>Ascomycota</taxon>
        <taxon>Pezizomycotina</taxon>
        <taxon>Sordariomycetes</taxon>
        <taxon>Sordariomycetidae</taxon>
        <taxon>Sordariales</taxon>
        <taxon>Lasiosphaeriaceae</taxon>
        <taxon>Cercophora</taxon>
    </lineage>
</organism>
<protein>
    <submittedName>
        <fullName evidence="3">Uncharacterized protein</fullName>
    </submittedName>
</protein>
<evidence type="ECO:0000313" key="3">
    <source>
        <dbReference type="EMBL" id="KAK3321326.1"/>
    </source>
</evidence>
<evidence type="ECO:0000313" key="4">
    <source>
        <dbReference type="Proteomes" id="UP001286456"/>
    </source>
</evidence>
<dbReference type="AlphaFoldDB" id="A0AAE0IA70"/>
<keyword evidence="2" id="KW-0472">Membrane</keyword>
<dbReference type="Proteomes" id="UP001286456">
    <property type="component" value="Unassembled WGS sequence"/>
</dbReference>
<keyword evidence="4" id="KW-1185">Reference proteome</keyword>